<dbReference type="PANTHER" id="PTHR43591:SF10">
    <property type="entry name" value="ABC TRANSMEMBRANE TYPE-1 DOMAIN-CONTAINING PROTEIN-RELATED"/>
    <property type="match status" value="1"/>
</dbReference>
<keyword evidence="3" id="KW-1185">Reference proteome</keyword>
<dbReference type="CDD" id="cd02440">
    <property type="entry name" value="AdoMet_MTases"/>
    <property type="match status" value="1"/>
</dbReference>
<dbReference type="SUPFAM" id="SSF53335">
    <property type="entry name" value="S-adenosyl-L-methionine-dependent methyltransferases"/>
    <property type="match status" value="1"/>
</dbReference>
<gene>
    <name evidence="2" type="ORF">IMSHALPRED_007271</name>
</gene>
<dbReference type="EMBL" id="CAJPDT010000047">
    <property type="protein sequence ID" value="CAF9927675.1"/>
    <property type="molecule type" value="Genomic_DNA"/>
</dbReference>
<feature type="region of interest" description="Disordered" evidence="1">
    <location>
        <begin position="1"/>
        <end position="49"/>
    </location>
</feature>
<protein>
    <recommendedName>
        <fullName evidence="4">S-adenosyl-L-methionine-dependent methyltransferase</fullName>
    </recommendedName>
</protein>
<reference evidence="2" key="1">
    <citation type="submission" date="2021-03" db="EMBL/GenBank/DDBJ databases">
        <authorList>
            <person name="Tagirdzhanova G."/>
        </authorList>
    </citation>
    <scope>NUCLEOTIDE SEQUENCE</scope>
</reference>
<accession>A0A8H3FPP4</accession>
<name>A0A8H3FPP4_9LECA</name>
<proteinExistence type="predicted"/>
<sequence>MAERSTVKRPSLNISPPPSMLEVDEHTTSNSDSVPLDPAPDTSSTTEWEWENGRRYHAHRAGSYPLPNDERELDRLDLKHHIMMLLCDNHLHLAPLVKPEKVLDIGTGTGIWAIQMGDQYPESTIIGTDLSPIQPSWYGPVTRREAEVPENVHFEIDDVEDKEWTWPDNYFDYIHSRCMVGSISSWLRLIRKAFQHCKPGGYFEMQELDPRFVSDDGSLREDSNLVYFSKLLCEASAAYNRPVPYHHEYFAWFEKAGFVDVKQVLLKSPTNPWPKDKKLKEVGRYQNLAHIEGLEGISLGLLSRVYQWKPEEVQVLMAKLRPELKERSIHSYQTT</sequence>
<dbReference type="InterPro" id="IPR029063">
    <property type="entry name" value="SAM-dependent_MTases_sf"/>
</dbReference>
<evidence type="ECO:0000313" key="3">
    <source>
        <dbReference type="Proteomes" id="UP000664534"/>
    </source>
</evidence>
<evidence type="ECO:0000313" key="2">
    <source>
        <dbReference type="EMBL" id="CAF9927675.1"/>
    </source>
</evidence>
<dbReference type="OrthoDB" id="2013972at2759"/>
<evidence type="ECO:0008006" key="4">
    <source>
        <dbReference type="Google" id="ProtNLM"/>
    </source>
</evidence>
<dbReference type="Gene3D" id="3.40.50.150">
    <property type="entry name" value="Vaccinia Virus protein VP39"/>
    <property type="match status" value="1"/>
</dbReference>
<dbReference type="GO" id="GO:0008168">
    <property type="term" value="F:methyltransferase activity"/>
    <property type="evidence" value="ECO:0007669"/>
    <property type="project" value="TreeGrafter"/>
</dbReference>
<evidence type="ECO:0000256" key="1">
    <source>
        <dbReference type="SAM" id="MobiDB-lite"/>
    </source>
</evidence>
<organism evidence="2 3">
    <name type="scientific">Imshaugia aleurites</name>
    <dbReference type="NCBI Taxonomy" id="172621"/>
    <lineage>
        <taxon>Eukaryota</taxon>
        <taxon>Fungi</taxon>
        <taxon>Dikarya</taxon>
        <taxon>Ascomycota</taxon>
        <taxon>Pezizomycotina</taxon>
        <taxon>Lecanoromycetes</taxon>
        <taxon>OSLEUM clade</taxon>
        <taxon>Lecanoromycetidae</taxon>
        <taxon>Lecanorales</taxon>
        <taxon>Lecanorineae</taxon>
        <taxon>Parmeliaceae</taxon>
        <taxon>Imshaugia</taxon>
    </lineage>
</organism>
<dbReference type="Pfam" id="PF13489">
    <property type="entry name" value="Methyltransf_23"/>
    <property type="match status" value="1"/>
</dbReference>
<dbReference type="AlphaFoldDB" id="A0A8H3FPP4"/>
<dbReference type="PANTHER" id="PTHR43591">
    <property type="entry name" value="METHYLTRANSFERASE"/>
    <property type="match status" value="1"/>
</dbReference>
<dbReference type="Proteomes" id="UP000664534">
    <property type="component" value="Unassembled WGS sequence"/>
</dbReference>
<comment type="caution">
    <text evidence="2">The sequence shown here is derived from an EMBL/GenBank/DDBJ whole genome shotgun (WGS) entry which is preliminary data.</text>
</comment>